<protein>
    <recommendedName>
        <fullName evidence="2">histidine kinase</fullName>
        <ecNumber evidence="2">2.7.13.3</ecNumber>
    </recommendedName>
</protein>
<proteinExistence type="predicted"/>
<dbReference type="InterPro" id="IPR036890">
    <property type="entry name" value="HATPase_C_sf"/>
</dbReference>
<dbReference type="GO" id="GO:0005524">
    <property type="term" value="F:ATP binding"/>
    <property type="evidence" value="ECO:0007669"/>
    <property type="project" value="UniProtKB-KW"/>
</dbReference>
<dbReference type="PANTHER" id="PTHR43547:SF2">
    <property type="entry name" value="HYBRID SIGNAL TRANSDUCTION HISTIDINE KINASE C"/>
    <property type="match status" value="1"/>
</dbReference>
<dbReference type="PRINTS" id="PR00344">
    <property type="entry name" value="BCTRLSENSOR"/>
</dbReference>
<dbReference type="PROSITE" id="PS50109">
    <property type="entry name" value="HIS_KIN"/>
    <property type="match status" value="1"/>
</dbReference>
<accession>A0ABU6PWW8</accession>
<dbReference type="InterPro" id="IPR005467">
    <property type="entry name" value="His_kinase_dom"/>
</dbReference>
<dbReference type="SMART" id="SM00387">
    <property type="entry name" value="HATPase_c"/>
    <property type="match status" value="1"/>
</dbReference>
<organism evidence="10 11">
    <name type="scientific">Paenibacillus chibensis</name>
    <dbReference type="NCBI Taxonomy" id="59846"/>
    <lineage>
        <taxon>Bacteria</taxon>
        <taxon>Bacillati</taxon>
        <taxon>Bacillota</taxon>
        <taxon>Bacilli</taxon>
        <taxon>Bacillales</taxon>
        <taxon>Paenibacillaceae</taxon>
        <taxon>Paenibacillus</taxon>
    </lineage>
</organism>
<evidence type="ECO:0000259" key="9">
    <source>
        <dbReference type="PROSITE" id="PS50109"/>
    </source>
</evidence>
<evidence type="ECO:0000313" key="11">
    <source>
        <dbReference type="Proteomes" id="UP001343257"/>
    </source>
</evidence>
<evidence type="ECO:0000256" key="4">
    <source>
        <dbReference type="ARBA" id="ARBA00022679"/>
    </source>
</evidence>
<evidence type="ECO:0000313" key="10">
    <source>
        <dbReference type="EMBL" id="MED5019375.1"/>
    </source>
</evidence>
<dbReference type="Gene3D" id="3.30.565.10">
    <property type="entry name" value="Histidine kinase-like ATPase, C-terminal domain"/>
    <property type="match status" value="1"/>
</dbReference>
<comment type="caution">
    <text evidence="10">The sequence shown here is derived from an EMBL/GenBank/DDBJ whole genome shotgun (WGS) entry which is preliminary data.</text>
</comment>
<dbReference type="InterPro" id="IPR003594">
    <property type="entry name" value="HATPase_dom"/>
</dbReference>
<feature type="domain" description="Histidine kinase" evidence="9">
    <location>
        <begin position="1"/>
        <end position="108"/>
    </location>
</feature>
<gene>
    <name evidence="10" type="ORF">P9847_18900</name>
</gene>
<dbReference type="EMBL" id="JARTLD010000048">
    <property type="protein sequence ID" value="MED5019375.1"/>
    <property type="molecule type" value="Genomic_DNA"/>
</dbReference>
<evidence type="ECO:0000256" key="8">
    <source>
        <dbReference type="ARBA" id="ARBA00023012"/>
    </source>
</evidence>
<evidence type="ECO:0000256" key="5">
    <source>
        <dbReference type="ARBA" id="ARBA00022741"/>
    </source>
</evidence>
<keyword evidence="7 10" id="KW-0067">ATP-binding</keyword>
<dbReference type="SUPFAM" id="SSF55874">
    <property type="entry name" value="ATPase domain of HSP90 chaperone/DNA topoisomerase II/histidine kinase"/>
    <property type="match status" value="1"/>
</dbReference>
<dbReference type="PANTHER" id="PTHR43547">
    <property type="entry name" value="TWO-COMPONENT HISTIDINE KINASE"/>
    <property type="match status" value="1"/>
</dbReference>
<reference evidence="10 11" key="1">
    <citation type="submission" date="2023-03" db="EMBL/GenBank/DDBJ databases">
        <title>Bacillus Genome Sequencing.</title>
        <authorList>
            <person name="Dunlap C."/>
        </authorList>
    </citation>
    <scope>NUCLEOTIDE SEQUENCE [LARGE SCALE GENOMIC DNA]</scope>
    <source>
        <strain evidence="10 11">NRS-52</strain>
    </source>
</reference>
<dbReference type="InterPro" id="IPR004358">
    <property type="entry name" value="Sig_transdc_His_kin-like_C"/>
</dbReference>
<evidence type="ECO:0000256" key="6">
    <source>
        <dbReference type="ARBA" id="ARBA00022777"/>
    </source>
</evidence>
<dbReference type="Proteomes" id="UP001343257">
    <property type="component" value="Unassembled WGS sequence"/>
</dbReference>
<name>A0ABU6PWW8_9BACL</name>
<keyword evidence="6" id="KW-0418">Kinase</keyword>
<keyword evidence="3" id="KW-0597">Phosphoprotein</keyword>
<evidence type="ECO:0000256" key="2">
    <source>
        <dbReference type="ARBA" id="ARBA00012438"/>
    </source>
</evidence>
<evidence type="ECO:0000256" key="1">
    <source>
        <dbReference type="ARBA" id="ARBA00000085"/>
    </source>
</evidence>
<evidence type="ECO:0000256" key="3">
    <source>
        <dbReference type="ARBA" id="ARBA00022553"/>
    </source>
</evidence>
<evidence type="ECO:0000256" key="7">
    <source>
        <dbReference type="ARBA" id="ARBA00022840"/>
    </source>
</evidence>
<keyword evidence="11" id="KW-1185">Reference proteome</keyword>
<dbReference type="Pfam" id="PF02518">
    <property type="entry name" value="HATPase_c"/>
    <property type="match status" value="1"/>
</dbReference>
<keyword evidence="4" id="KW-0808">Transferase</keyword>
<sequence>MDVQRVGQVLDNLISNSLRYLPGTGGWLGVCVKRQAKYLEFEVCDNGPGFKAGELPRLFDKFYKGDKGQSGLGLYTAKVIAEKHGGSIHAMNRQEGGACVAFTVRMDASEANHVDF</sequence>
<dbReference type="CDD" id="cd00075">
    <property type="entry name" value="HATPase"/>
    <property type="match status" value="1"/>
</dbReference>
<keyword evidence="5" id="KW-0547">Nucleotide-binding</keyword>
<keyword evidence="8" id="KW-0902">Two-component regulatory system</keyword>
<comment type="catalytic activity">
    <reaction evidence="1">
        <text>ATP + protein L-histidine = ADP + protein N-phospho-L-histidine.</text>
        <dbReference type="EC" id="2.7.13.3"/>
    </reaction>
</comment>
<dbReference type="EC" id="2.7.13.3" evidence="2"/>